<evidence type="ECO:0000256" key="11">
    <source>
        <dbReference type="ARBA" id="ARBA00022723"/>
    </source>
</evidence>
<keyword evidence="27" id="KW-1185">Reference proteome</keyword>
<feature type="region of interest" description="Disordered" evidence="23">
    <location>
        <begin position="390"/>
        <end position="414"/>
    </location>
</feature>
<comment type="function">
    <text evidence="2">Functions in two distinct reactions of the de novo folate biosynthetic pathway. Catalyzes the addition of a glutamate residue to dihydropteroate (7,8-dihydropteroate or H2Pte) to form dihydrofolate (7,8-dihydrofolate monoglutamate or H2Pte-Glu). Also catalyzes successive additions of L-glutamate to tetrahydrofolate or 10-formyltetrahydrofolate or 5,10-methylenetetrahydrofolate, leading to folylpolyglutamate derivatives.</text>
</comment>
<dbReference type="NCBIfam" id="NF008101">
    <property type="entry name" value="PRK10846.1"/>
    <property type="match status" value="1"/>
</dbReference>
<dbReference type="PANTHER" id="PTHR11136:SF0">
    <property type="entry name" value="DIHYDROFOLATE SYNTHETASE-RELATED"/>
    <property type="match status" value="1"/>
</dbReference>
<evidence type="ECO:0000256" key="10">
    <source>
        <dbReference type="ARBA" id="ARBA00022598"/>
    </source>
</evidence>
<evidence type="ECO:0000256" key="3">
    <source>
        <dbReference type="ARBA" id="ARBA00004799"/>
    </source>
</evidence>
<evidence type="ECO:0000256" key="19">
    <source>
        <dbReference type="ARBA" id="ARBA00047493"/>
    </source>
</evidence>
<evidence type="ECO:0000256" key="9">
    <source>
        <dbReference type="ARBA" id="ARBA00019357"/>
    </source>
</evidence>
<dbReference type="Gene3D" id="3.40.1190.10">
    <property type="entry name" value="Mur-like, catalytic domain"/>
    <property type="match status" value="1"/>
</dbReference>
<evidence type="ECO:0000256" key="20">
    <source>
        <dbReference type="ARBA" id="ARBA00047808"/>
    </source>
</evidence>
<evidence type="ECO:0000256" key="18">
    <source>
        <dbReference type="ARBA" id="ARBA00032510"/>
    </source>
</evidence>
<dbReference type="STRING" id="28092.WM40_07810"/>
<evidence type="ECO:0000256" key="23">
    <source>
        <dbReference type="SAM" id="MobiDB-lite"/>
    </source>
</evidence>
<comment type="similarity">
    <text evidence="5">Belongs to the folylpolyglutamate synthase family.</text>
</comment>
<comment type="catalytic activity">
    <reaction evidence="22">
        <text>7,8-dihydropteroate + L-glutamate + ATP = 7,8-dihydrofolate + ADP + phosphate + H(+)</text>
        <dbReference type="Rhea" id="RHEA:23584"/>
        <dbReference type="ChEBI" id="CHEBI:15378"/>
        <dbReference type="ChEBI" id="CHEBI:17839"/>
        <dbReference type="ChEBI" id="CHEBI:29985"/>
        <dbReference type="ChEBI" id="CHEBI:30616"/>
        <dbReference type="ChEBI" id="CHEBI:43474"/>
        <dbReference type="ChEBI" id="CHEBI:57451"/>
        <dbReference type="ChEBI" id="CHEBI:456216"/>
        <dbReference type="EC" id="6.3.2.12"/>
    </reaction>
</comment>
<keyword evidence="14" id="KW-0460">Magnesium</keyword>
<dbReference type="Pfam" id="PF02875">
    <property type="entry name" value="Mur_ligase_C"/>
    <property type="match status" value="1"/>
</dbReference>
<evidence type="ECO:0000256" key="13">
    <source>
        <dbReference type="ARBA" id="ARBA00022840"/>
    </source>
</evidence>
<feature type="compositionally biased region" description="Low complexity" evidence="23">
    <location>
        <begin position="400"/>
        <end position="412"/>
    </location>
</feature>
<dbReference type="Pfam" id="PF08245">
    <property type="entry name" value="Mur_ligase_M"/>
    <property type="match status" value="1"/>
</dbReference>
<dbReference type="InterPro" id="IPR001645">
    <property type="entry name" value="Folylpolyglutamate_synth"/>
</dbReference>
<keyword evidence="13" id="KW-0067">ATP-binding</keyword>
<evidence type="ECO:0000256" key="12">
    <source>
        <dbReference type="ARBA" id="ARBA00022741"/>
    </source>
</evidence>
<dbReference type="InterPro" id="IPR036565">
    <property type="entry name" value="Mur-like_cat_sf"/>
</dbReference>
<comment type="catalytic activity">
    <reaction evidence="19">
        <text>(6S)-5,6,7,8-tetrahydrofolyl-(gamma-L-Glu)(n) + L-glutamate + ATP = (6S)-5,6,7,8-tetrahydrofolyl-(gamma-L-Glu)(n+1) + ADP + phosphate + H(+)</text>
        <dbReference type="Rhea" id="RHEA:10580"/>
        <dbReference type="Rhea" id="RHEA-COMP:14738"/>
        <dbReference type="Rhea" id="RHEA-COMP:14740"/>
        <dbReference type="ChEBI" id="CHEBI:15378"/>
        <dbReference type="ChEBI" id="CHEBI:29985"/>
        <dbReference type="ChEBI" id="CHEBI:30616"/>
        <dbReference type="ChEBI" id="CHEBI:43474"/>
        <dbReference type="ChEBI" id="CHEBI:141005"/>
        <dbReference type="ChEBI" id="CHEBI:456216"/>
        <dbReference type="EC" id="6.3.2.17"/>
    </reaction>
</comment>
<keyword evidence="10" id="KW-0436">Ligase</keyword>
<comment type="subunit">
    <text evidence="6">Monomer.</text>
</comment>
<evidence type="ECO:0000256" key="22">
    <source>
        <dbReference type="ARBA" id="ARBA00049161"/>
    </source>
</evidence>
<evidence type="ECO:0000259" key="24">
    <source>
        <dbReference type="Pfam" id="PF02875"/>
    </source>
</evidence>
<dbReference type="Proteomes" id="UP000033618">
    <property type="component" value="Unassembled WGS sequence"/>
</dbReference>
<evidence type="ECO:0000256" key="1">
    <source>
        <dbReference type="ARBA" id="ARBA00001946"/>
    </source>
</evidence>
<sequence>MPAGAQGDFSTLDAWLGWLETAHPVGIDMGLGRIGCVREAMGLRFACPVITVGGTNGKGSTCAMLEAILLAAGYRVGCHTSPHLLTFNERARINGEQASDAELLPHFQAVEQARAGLREPVSLTYFEFTLLAILHLFASRGLDAVILEVGLGGRLDGTNIIDADVAVITSVDIDHTQFLGTTREAIGLEKAGIFRAGRPAIIGDPLPPESMLRYGDQLGADLWLVGRDFRLQTIEGDRQQWSYRGRSVSHRALAYPALRGANQLLNACAALGALEALRDRVPVTAQDVRMGLATVELPGRFQVLPGRPSVILDVAHNPHAAAVLAQNLGSMGYFPFTYAVFGAMEDKDIVQIVATLKNDIDHWCLTDLPTSRAARAESLASIVREQIGMDGENPATQRSTAPDTVADAPATAGQPASGLALGGIGRSVKATPDEARSVRTFHSPALAYQDAASRVTENDRIIVFGSFLTVAGVLAHRRLQQH</sequence>
<comment type="cofactor">
    <cofactor evidence="1">
        <name>Mg(2+)</name>
        <dbReference type="ChEBI" id="CHEBI:18420"/>
    </cofactor>
</comment>
<dbReference type="NCBIfam" id="TIGR01499">
    <property type="entry name" value="folC"/>
    <property type="match status" value="1"/>
</dbReference>
<dbReference type="UniPathway" id="UPA00077">
    <property type="reaction ID" value="UER00157"/>
</dbReference>
<proteinExistence type="inferred from homology"/>
<dbReference type="GO" id="GO:0005524">
    <property type="term" value="F:ATP binding"/>
    <property type="evidence" value="ECO:0007669"/>
    <property type="project" value="UniProtKB-KW"/>
</dbReference>
<protein>
    <recommendedName>
        <fullName evidence="9">Dihydrofolate synthase/folylpolyglutamate synthase</fullName>
        <ecNumber evidence="7">6.3.2.12</ecNumber>
        <ecNumber evidence="8">6.3.2.17</ecNumber>
    </recommendedName>
    <alternativeName>
        <fullName evidence="18">Folylpoly-gamma-glutamate synthetase-dihydrofolate synthetase</fullName>
    </alternativeName>
    <alternativeName>
        <fullName evidence="16">Folylpolyglutamate synthetase</fullName>
    </alternativeName>
    <alternativeName>
        <fullName evidence="17">Tetrahydrofolylpolyglutamate synthase</fullName>
    </alternativeName>
</protein>
<feature type="domain" description="Mur ligase central" evidence="25">
    <location>
        <begin position="52"/>
        <end position="272"/>
    </location>
</feature>
<comment type="catalytic activity">
    <reaction evidence="20">
        <text>10-formyltetrahydrofolyl-(gamma-L-Glu)(n) + L-glutamate + ATP = 10-formyltetrahydrofolyl-(gamma-L-Glu)(n+1) + ADP + phosphate + H(+)</text>
        <dbReference type="Rhea" id="RHEA:51904"/>
        <dbReference type="Rhea" id="RHEA-COMP:13088"/>
        <dbReference type="Rhea" id="RHEA-COMP:14300"/>
        <dbReference type="ChEBI" id="CHEBI:15378"/>
        <dbReference type="ChEBI" id="CHEBI:29985"/>
        <dbReference type="ChEBI" id="CHEBI:30616"/>
        <dbReference type="ChEBI" id="CHEBI:43474"/>
        <dbReference type="ChEBI" id="CHEBI:134413"/>
        <dbReference type="ChEBI" id="CHEBI:456216"/>
        <dbReference type="EC" id="6.3.2.17"/>
    </reaction>
</comment>
<dbReference type="PROSITE" id="PS01012">
    <property type="entry name" value="FOLYLPOLYGLU_SYNT_2"/>
    <property type="match status" value="1"/>
</dbReference>
<accession>A0A0F5K2F2</accession>
<dbReference type="GO" id="GO:0046872">
    <property type="term" value="F:metal ion binding"/>
    <property type="evidence" value="ECO:0007669"/>
    <property type="project" value="UniProtKB-KW"/>
</dbReference>
<evidence type="ECO:0000259" key="25">
    <source>
        <dbReference type="Pfam" id="PF08245"/>
    </source>
</evidence>
<keyword evidence="15" id="KW-0289">Folate biosynthesis</keyword>
<comment type="catalytic activity">
    <reaction evidence="21">
        <text>(6R)-5,10-methylenetetrahydrofolyl-(gamma-L-Glu)(n) + L-glutamate + ATP = (6R)-5,10-methylenetetrahydrofolyl-(gamma-L-Glu)(n+1) + ADP + phosphate + H(+)</text>
        <dbReference type="Rhea" id="RHEA:51912"/>
        <dbReference type="Rhea" id="RHEA-COMP:13257"/>
        <dbReference type="Rhea" id="RHEA-COMP:13258"/>
        <dbReference type="ChEBI" id="CHEBI:15378"/>
        <dbReference type="ChEBI" id="CHEBI:29985"/>
        <dbReference type="ChEBI" id="CHEBI:30616"/>
        <dbReference type="ChEBI" id="CHEBI:43474"/>
        <dbReference type="ChEBI" id="CHEBI:136572"/>
        <dbReference type="ChEBI" id="CHEBI:456216"/>
        <dbReference type="EC" id="6.3.2.17"/>
    </reaction>
</comment>
<dbReference type="EMBL" id="LAQU01000006">
    <property type="protein sequence ID" value="KKB64100.1"/>
    <property type="molecule type" value="Genomic_DNA"/>
</dbReference>
<evidence type="ECO:0000256" key="2">
    <source>
        <dbReference type="ARBA" id="ARBA00002714"/>
    </source>
</evidence>
<gene>
    <name evidence="26" type="ORF">WM40_07810</name>
</gene>
<reference evidence="26 27" key="1">
    <citation type="submission" date="2015-03" db="EMBL/GenBank/DDBJ databases">
        <title>Draft Genome Sequence of Burkholderia andropogonis type strain ICMP2807, isolated from Sorghum bicolor.</title>
        <authorList>
            <person name="Lopes-Santos L."/>
            <person name="Castro D.B."/>
            <person name="Ottoboni L.M."/>
            <person name="Park D."/>
            <person name="Weirc B.S."/>
            <person name="Destefano S.A."/>
        </authorList>
    </citation>
    <scope>NUCLEOTIDE SEQUENCE [LARGE SCALE GENOMIC DNA]</scope>
    <source>
        <strain evidence="26 27">ICMP2807</strain>
    </source>
</reference>
<dbReference type="AlphaFoldDB" id="A0A0F5K2F2"/>
<evidence type="ECO:0000256" key="17">
    <source>
        <dbReference type="ARBA" id="ARBA00030592"/>
    </source>
</evidence>
<evidence type="ECO:0000256" key="5">
    <source>
        <dbReference type="ARBA" id="ARBA00008276"/>
    </source>
</evidence>
<dbReference type="GO" id="GO:0008841">
    <property type="term" value="F:dihydrofolate synthase activity"/>
    <property type="evidence" value="ECO:0007669"/>
    <property type="project" value="UniProtKB-EC"/>
</dbReference>
<dbReference type="SUPFAM" id="SSF53244">
    <property type="entry name" value="MurD-like peptide ligases, peptide-binding domain"/>
    <property type="match status" value="1"/>
</dbReference>
<dbReference type="GO" id="GO:0046654">
    <property type="term" value="P:tetrahydrofolate biosynthetic process"/>
    <property type="evidence" value="ECO:0007669"/>
    <property type="project" value="UniProtKB-UniPathway"/>
</dbReference>
<evidence type="ECO:0000256" key="16">
    <source>
        <dbReference type="ARBA" id="ARBA00030048"/>
    </source>
</evidence>
<evidence type="ECO:0000256" key="6">
    <source>
        <dbReference type="ARBA" id="ARBA00011245"/>
    </source>
</evidence>
<evidence type="ECO:0000256" key="15">
    <source>
        <dbReference type="ARBA" id="ARBA00022909"/>
    </source>
</evidence>
<organism evidence="26 27">
    <name type="scientific">Robbsia andropogonis</name>
    <dbReference type="NCBI Taxonomy" id="28092"/>
    <lineage>
        <taxon>Bacteria</taxon>
        <taxon>Pseudomonadati</taxon>
        <taxon>Pseudomonadota</taxon>
        <taxon>Betaproteobacteria</taxon>
        <taxon>Burkholderiales</taxon>
        <taxon>Burkholderiaceae</taxon>
        <taxon>Robbsia</taxon>
    </lineage>
</organism>
<evidence type="ECO:0000256" key="7">
    <source>
        <dbReference type="ARBA" id="ARBA00013023"/>
    </source>
</evidence>
<dbReference type="InterPro" id="IPR004101">
    <property type="entry name" value="Mur_ligase_C"/>
</dbReference>
<dbReference type="InterPro" id="IPR036615">
    <property type="entry name" value="Mur_ligase_C_dom_sf"/>
</dbReference>
<evidence type="ECO:0000256" key="8">
    <source>
        <dbReference type="ARBA" id="ARBA00013025"/>
    </source>
</evidence>
<evidence type="ECO:0000313" key="26">
    <source>
        <dbReference type="EMBL" id="KKB64100.1"/>
    </source>
</evidence>
<dbReference type="InterPro" id="IPR018109">
    <property type="entry name" value="Folylpolyglutamate_synth_CS"/>
</dbReference>
<dbReference type="GO" id="GO:0046656">
    <property type="term" value="P:folic acid biosynthetic process"/>
    <property type="evidence" value="ECO:0007669"/>
    <property type="project" value="UniProtKB-KW"/>
</dbReference>
<name>A0A0F5K2F2_9BURK</name>
<evidence type="ECO:0000256" key="4">
    <source>
        <dbReference type="ARBA" id="ARBA00005150"/>
    </source>
</evidence>
<dbReference type="GO" id="GO:0005737">
    <property type="term" value="C:cytoplasm"/>
    <property type="evidence" value="ECO:0007669"/>
    <property type="project" value="TreeGrafter"/>
</dbReference>
<dbReference type="Gene3D" id="3.90.190.20">
    <property type="entry name" value="Mur ligase, C-terminal domain"/>
    <property type="match status" value="1"/>
</dbReference>
<keyword evidence="11" id="KW-0479">Metal-binding</keyword>
<dbReference type="GO" id="GO:0004326">
    <property type="term" value="F:tetrahydrofolylpolyglutamate synthase activity"/>
    <property type="evidence" value="ECO:0007669"/>
    <property type="project" value="UniProtKB-EC"/>
</dbReference>
<evidence type="ECO:0000256" key="21">
    <source>
        <dbReference type="ARBA" id="ARBA00049035"/>
    </source>
</evidence>
<dbReference type="EC" id="6.3.2.17" evidence="8"/>
<feature type="domain" description="Mur ligase C-terminal" evidence="24">
    <location>
        <begin position="299"/>
        <end position="465"/>
    </location>
</feature>
<dbReference type="PANTHER" id="PTHR11136">
    <property type="entry name" value="FOLYLPOLYGLUTAMATE SYNTHASE-RELATED"/>
    <property type="match status" value="1"/>
</dbReference>
<dbReference type="FunFam" id="3.40.1190.10:FF:000004">
    <property type="entry name" value="Dihydrofolate synthase/folylpolyglutamate synthase"/>
    <property type="match status" value="1"/>
</dbReference>
<dbReference type="PATRIC" id="fig|28092.6.peg.1854"/>
<evidence type="ECO:0000313" key="27">
    <source>
        <dbReference type="Proteomes" id="UP000033618"/>
    </source>
</evidence>
<comment type="pathway">
    <text evidence="3">Cofactor biosynthesis; tetrahydrofolate biosynthesis; 7,8-dihydrofolate from 2-amino-4-hydroxy-6-hydroxymethyl-7,8-dihydropteridine diphosphate and 4-aminobenzoate: step 2/2.</text>
</comment>
<keyword evidence="12" id="KW-0547">Nucleotide-binding</keyword>
<dbReference type="EC" id="6.3.2.12" evidence="7"/>
<comment type="caution">
    <text evidence="26">The sequence shown here is derived from an EMBL/GenBank/DDBJ whole genome shotgun (WGS) entry which is preliminary data.</text>
</comment>
<dbReference type="InterPro" id="IPR013221">
    <property type="entry name" value="Mur_ligase_cen"/>
</dbReference>
<comment type="pathway">
    <text evidence="4">Cofactor biosynthesis; tetrahydrofolylpolyglutamate biosynthesis.</text>
</comment>
<dbReference type="SUPFAM" id="SSF53623">
    <property type="entry name" value="MurD-like peptide ligases, catalytic domain"/>
    <property type="match status" value="1"/>
</dbReference>
<evidence type="ECO:0000256" key="14">
    <source>
        <dbReference type="ARBA" id="ARBA00022842"/>
    </source>
</evidence>